<evidence type="ECO:0000313" key="2">
    <source>
        <dbReference type="Proteomes" id="UP000031670"/>
    </source>
</evidence>
<accession>A0A0B8P5E3</accession>
<dbReference type="AlphaFoldDB" id="A0A0B8P5E3"/>
<dbReference type="Proteomes" id="UP000031670">
    <property type="component" value="Unassembled WGS sequence"/>
</dbReference>
<sequence>MRWLDEVVDSNSGLEKLTQQEVMSECEALSLVIFRVYDHMLLDVGEELSHPLPELSSLH</sequence>
<name>A0A0B8P5E3_9VIBR</name>
<protein>
    <submittedName>
        <fullName evidence="1">Uncharacterized protein</fullName>
    </submittedName>
</protein>
<comment type="caution">
    <text evidence="1">The sequence shown here is derived from an EMBL/GenBank/DDBJ whole genome shotgun (WGS) entry which is preliminary data.</text>
</comment>
<reference evidence="1 2" key="2">
    <citation type="submission" date="2015-01" db="EMBL/GenBank/DDBJ databases">
        <authorList>
            <consortium name="NBRP consortium"/>
            <person name="Sawabe T."/>
            <person name="Meirelles P."/>
            <person name="Feng G."/>
            <person name="Sayaka M."/>
            <person name="Hattori M."/>
            <person name="Ohkuma M."/>
        </authorList>
    </citation>
    <scope>NUCLEOTIDE SEQUENCE [LARGE SCALE GENOMIC DNA]</scope>
    <source>
        <strain evidence="1 2">JCM19232</strain>
    </source>
</reference>
<gene>
    <name evidence="1" type="ORF">JCM19232_5752</name>
</gene>
<evidence type="ECO:0000313" key="1">
    <source>
        <dbReference type="EMBL" id="GAM61451.1"/>
    </source>
</evidence>
<organism evidence="1 2">
    <name type="scientific">Vibrio ishigakensis</name>
    <dbReference type="NCBI Taxonomy" id="1481914"/>
    <lineage>
        <taxon>Bacteria</taxon>
        <taxon>Pseudomonadati</taxon>
        <taxon>Pseudomonadota</taxon>
        <taxon>Gammaproteobacteria</taxon>
        <taxon>Vibrionales</taxon>
        <taxon>Vibrionaceae</taxon>
        <taxon>Vibrio</taxon>
    </lineage>
</organism>
<dbReference type="EMBL" id="BBSA01000003">
    <property type="protein sequence ID" value="GAM61451.1"/>
    <property type="molecule type" value="Genomic_DNA"/>
</dbReference>
<proteinExistence type="predicted"/>
<reference evidence="1 2" key="1">
    <citation type="submission" date="2015-01" db="EMBL/GenBank/DDBJ databases">
        <title>Vibrio sp. C5 JCM 19232 whole genome shotgun sequence.</title>
        <authorList>
            <person name="Sawabe T."/>
            <person name="Meirelles P."/>
            <person name="Feng G."/>
            <person name="Sayaka M."/>
            <person name="Hattori M."/>
            <person name="Ohkuma M."/>
        </authorList>
    </citation>
    <scope>NUCLEOTIDE SEQUENCE [LARGE SCALE GENOMIC DNA]</scope>
    <source>
        <strain evidence="1 2">JCM19232</strain>
    </source>
</reference>